<reference evidence="1" key="2">
    <citation type="submission" date="2022-06" db="UniProtKB">
        <authorList>
            <consortium name="EnsemblMetazoa"/>
        </authorList>
    </citation>
    <scope>IDENTIFICATION</scope>
    <source>
        <strain evidence="1">PS312</strain>
    </source>
</reference>
<accession>A0A8R1V568</accession>
<dbReference type="EnsemblMetazoa" id="PPA44758.1">
    <property type="protein sequence ID" value="PPA44758.1"/>
    <property type="gene ID" value="WBGene00283127"/>
</dbReference>
<protein>
    <submittedName>
        <fullName evidence="1">Uncharacterized protein</fullName>
    </submittedName>
</protein>
<keyword evidence="2" id="KW-1185">Reference proteome</keyword>
<proteinExistence type="predicted"/>
<name>A0A2A6CIH0_PRIPA</name>
<gene>
    <name evidence="1" type="primary">WBGene00283127</name>
</gene>
<reference evidence="2" key="1">
    <citation type="journal article" date="2008" name="Nat. Genet.">
        <title>The Pristionchus pacificus genome provides a unique perspective on nematode lifestyle and parasitism.</title>
        <authorList>
            <person name="Dieterich C."/>
            <person name="Clifton S.W."/>
            <person name="Schuster L.N."/>
            <person name="Chinwalla A."/>
            <person name="Delehaunty K."/>
            <person name="Dinkelacker I."/>
            <person name="Fulton L."/>
            <person name="Fulton R."/>
            <person name="Godfrey J."/>
            <person name="Minx P."/>
            <person name="Mitreva M."/>
            <person name="Roeseler W."/>
            <person name="Tian H."/>
            <person name="Witte H."/>
            <person name="Yang S.P."/>
            <person name="Wilson R.K."/>
            <person name="Sommer R.J."/>
        </authorList>
    </citation>
    <scope>NUCLEOTIDE SEQUENCE [LARGE SCALE GENOMIC DNA]</scope>
    <source>
        <strain evidence="2">PS312</strain>
    </source>
</reference>
<organism evidence="1 2">
    <name type="scientific">Pristionchus pacificus</name>
    <name type="common">Parasitic nematode worm</name>
    <dbReference type="NCBI Taxonomy" id="54126"/>
    <lineage>
        <taxon>Eukaryota</taxon>
        <taxon>Metazoa</taxon>
        <taxon>Ecdysozoa</taxon>
        <taxon>Nematoda</taxon>
        <taxon>Chromadorea</taxon>
        <taxon>Rhabditida</taxon>
        <taxon>Rhabditina</taxon>
        <taxon>Diplogasteromorpha</taxon>
        <taxon>Diplogasteroidea</taxon>
        <taxon>Neodiplogasteridae</taxon>
        <taxon>Pristionchus</taxon>
    </lineage>
</organism>
<accession>A0A2A6CIH0</accession>
<evidence type="ECO:0000313" key="2">
    <source>
        <dbReference type="Proteomes" id="UP000005239"/>
    </source>
</evidence>
<evidence type="ECO:0000313" key="1">
    <source>
        <dbReference type="EnsemblMetazoa" id="PPA44758.1"/>
    </source>
</evidence>
<dbReference type="AlphaFoldDB" id="A0A2A6CIH0"/>
<sequence>MLKARSEHLTGGGGIHPVNRATFVLQQITASPYRNRRCQAADEHVEADRDKAKIVGQNLVIDCNHLQYPTDSLEDISLRQLSHNQESLSINIGLSGAAPSNPCSAHT</sequence>
<dbReference type="Proteomes" id="UP000005239">
    <property type="component" value="Unassembled WGS sequence"/>
</dbReference>